<dbReference type="Proteomes" id="UP001159427">
    <property type="component" value="Unassembled WGS sequence"/>
</dbReference>
<protein>
    <submittedName>
        <fullName evidence="1">Uncharacterized protein</fullName>
    </submittedName>
</protein>
<evidence type="ECO:0000313" key="2">
    <source>
        <dbReference type="Proteomes" id="UP001159427"/>
    </source>
</evidence>
<accession>A0ABN8PEN4</accession>
<gene>
    <name evidence="1" type="ORF">PEVE_00042453</name>
</gene>
<evidence type="ECO:0000313" key="1">
    <source>
        <dbReference type="EMBL" id="CAH3142305.1"/>
    </source>
</evidence>
<proteinExistence type="predicted"/>
<sequence length="94" mass="11064">LLFIRQSIIYGCELSERLYEKKFTPFPEPKALAWSNCLALTEMTRLGELLCRFIWRTVGPAWRVYTSFYVLTHSLSCLSVPFQQQEHHLLAKIK</sequence>
<reference evidence="1 2" key="1">
    <citation type="submission" date="2022-05" db="EMBL/GenBank/DDBJ databases">
        <authorList>
            <consortium name="Genoscope - CEA"/>
            <person name="William W."/>
        </authorList>
    </citation>
    <scope>NUCLEOTIDE SEQUENCE [LARGE SCALE GENOMIC DNA]</scope>
</reference>
<feature type="non-terminal residue" evidence="1">
    <location>
        <position position="1"/>
    </location>
</feature>
<organism evidence="1 2">
    <name type="scientific">Porites evermanni</name>
    <dbReference type="NCBI Taxonomy" id="104178"/>
    <lineage>
        <taxon>Eukaryota</taxon>
        <taxon>Metazoa</taxon>
        <taxon>Cnidaria</taxon>
        <taxon>Anthozoa</taxon>
        <taxon>Hexacorallia</taxon>
        <taxon>Scleractinia</taxon>
        <taxon>Fungiina</taxon>
        <taxon>Poritidae</taxon>
        <taxon>Porites</taxon>
    </lineage>
</organism>
<keyword evidence="2" id="KW-1185">Reference proteome</keyword>
<dbReference type="EMBL" id="CALNXI010000833">
    <property type="protein sequence ID" value="CAH3142305.1"/>
    <property type="molecule type" value="Genomic_DNA"/>
</dbReference>
<comment type="caution">
    <text evidence="1">The sequence shown here is derived from an EMBL/GenBank/DDBJ whole genome shotgun (WGS) entry which is preliminary data.</text>
</comment>
<name>A0ABN8PEN4_9CNID</name>